<dbReference type="EC" id="3.1.3.12" evidence="7"/>
<evidence type="ECO:0000256" key="3">
    <source>
        <dbReference type="ARBA" id="ARBA00005199"/>
    </source>
</evidence>
<gene>
    <name evidence="8" type="ORF">G4B88_005738</name>
</gene>
<dbReference type="CDD" id="cd01627">
    <property type="entry name" value="HAD_TPP"/>
    <property type="match status" value="1"/>
</dbReference>
<accession>A0A803NVM5</accession>
<evidence type="ECO:0000256" key="5">
    <source>
        <dbReference type="ARBA" id="ARBA00022801"/>
    </source>
</evidence>
<evidence type="ECO:0000256" key="4">
    <source>
        <dbReference type="ARBA" id="ARBA00008770"/>
    </source>
</evidence>
<dbReference type="UniPathway" id="UPA00299"/>
<dbReference type="PANTHER" id="PTHR43768">
    <property type="entry name" value="TREHALOSE 6-PHOSPHATE PHOSPHATASE"/>
    <property type="match status" value="1"/>
</dbReference>
<dbReference type="InterPro" id="IPR044651">
    <property type="entry name" value="OTSB-like"/>
</dbReference>
<comment type="cofactor">
    <cofactor evidence="2 7">
        <name>a divalent metal cation</name>
        <dbReference type="ChEBI" id="CHEBI:60240"/>
    </cofactor>
</comment>
<evidence type="ECO:0000256" key="1">
    <source>
        <dbReference type="ARBA" id="ARBA00000500"/>
    </source>
</evidence>
<evidence type="ECO:0000313" key="8">
    <source>
        <dbReference type="EMBL" id="KAF4385406.1"/>
    </source>
</evidence>
<organism evidence="8 9">
    <name type="scientific">Cannabis sativa</name>
    <name type="common">Hemp</name>
    <name type="synonym">Marijuana</name>
    <dbReference type="NCBI Taxonomy" id="3483"/>
    <lineage>
        <taxon>Eukaryota</taxon>
        <taxon>Viridiplantae</taxon>
        <taxon>Streptophyta</taxon>
        <taxon>Embryophyta</taxon>
        <taxon>Tracheophyta</taxon>
        <taxon>Spermatophyta</taxon>
        <taxon>Magnoliopsida</taxon>
        <taxon>eudicotyledons</taxon>
        <taxon>Gunneridae</taxon>
        <taxon>Pentapetalae</taxon>
        <taxon>rosids</taxon>
        <taxon>fabids</taxon>
        <taxon>Rosales</taxon>
        <taxon>Cannabaceae</taxon>
        <taxon>Cannabis</taxon>
    </lineage>
</organism>
<dbReference type="InterPro" id="IPR006379">
    <property type="entry name" value="HAD-SF_hydro_IIB"/>
</dbReference>
<sequence length="385" mass="43252">MDVKSNHTAPVLTDPAPLSKSRLGVHSNLFPYSPTGAAFSPSLFLTIPRKKTGVLDDVRSSSWLDAMKASSPPHRKITKDVNNESPAYDADIAYRTWMAKYPSALKSFEQITNKAKGKRIALFLDYDGTLSPIVDNPDCAFMSDAMRAAVKKVAKYFPTAIISGRSRDKVYEFVGLTELYYAGSHGMDIMSPVEQSILEDHPNCFRSSDKQGKDVNLFQPAREFLPMIQEVHKSLIENTKGIEGAKVENNKFCVSVHYRNVDEKSWNIVAQCVEDILKDYPRLRLTHGRKVLEVRPVINWDKGKAVTFLLESLGLSDCHDVLPIYVGDDRTDEDAFKVLRERNCGHGILVSNVPKETNAFYSLRDPSEVMEFLKSLVIWKKSSAL</sequence>
<dbReference type="NCBIfam" id="TIGR00685">
    <property type="entry name" value="T6PP"/>
    <property type="match status" value="1"/>
</dbReference>
<dbReference type="FunFam" id="3.40.50.1000:FF:000443">
    <property type="entry name" value="Trehalose 6-phosphate phosphatase RA3"/>
    <property type="match status" value="1"/>
</dbReference>
<dbReference type="InterPro" id="IPR003337">
    <property type="entry name" value="Trehalose_PPase"/>
</dbReference>
<comment type="catalytic activity">
    <reaction evidence="1 7">
        <text>alpha,alpha-trehalose 6-phosphate + H2O = alpha,alpha-trehalose + phosphate</text>
        <dbReference type="Rhea" id="RHEA:23420"/>
        <dbReference type="ChEBI" id="CHEBI:15377"/>
        <dbReference type="ChEBI" id="CHEBI:16551"/>
        <dbReference type="ChEBI" id="CHEBI:43474"/>
        <dbReference type="ChEBI" id="CHEBI:58429"/>
        <dbReference type="EC" id="3.1.3.12"/>
    </reaction>
</comment>
<name>A0A7J6GR26_CANSA</name>
<dbReference type="GO" id="GO:0004805">
    <property type="term" value="F:trehalose-phosphatase activity"/>
    <property type="evidence" value="ECO:0007669"/>
    <property type="project" value="UniProtKB-EC"/>
</dbReference>
<evidence type="ECO:0000256" key="7">
    <source>
        <dbReference type="RuleBase" id="RU361117"/>
    </source>
</evidence>
<comment type="pathway">
    <text evidence="3 7">Glycan biosynthesis; trehalose biosynthesis.</text>
</comment>
<evidence type="ECO:0000313" key="9">
    <source>
        <dbReference type="Proteomes" id="UP000583929"/>
    </source>
</evidence>
<dbReference type="PANTHER" id="PTHR43768:SF27">
    <property type="entry name" value="TREHALOSE-PHOSPHATE PHOSPHATASE A"/>
    <property type="match status" value="1"/>
</dbReference>
<evidence type="ECO:0000256" key="2">
    <source>
        <dbReference type="ARBA" id="ARBA00001968"/>
    </source>
</evidence>
<dbReference type="AlphaFoldDB" id="A0A7J6GR26"/>
<evidence type="ECO:0000256" key="6">
    <source>
        <dbReference type="ARBA" id="ARBA00025274"/>
    </source>
</evidence>
<keyword evidence="5 7" id="KW-0378">Hydrolase</keyword>
<accession>A0A803NVM6</accession>
<dbReference type="FunFam" id="3.30.70.1020:FF:000004">
    <property type="entry name" value="Trehalose 6-phosphate phosphatase"/>
    <property type="match status" value="1"/>
</dbReference>
<accession>A0A803NVM7</accession>
<comment type="caution">
    <text evidence="8">The sequence shown here is derived from an EMBL/GenBank/DDBJ whole genome shotgun (WGS) entry which is preliminary data.</text>
</comment>
<dbReference type="GO" id="GO:0005992">
    <property type="term" value="P:trehalose biosynthetic process"/>
    <property type="evidence" value="ECO:0007669"/>
    <property type="project" value="UniProtKB-UniPathway"/>
</dbReference>
<dbReference type="EMBL" id="JAATIQ010000085">
    <property type="protein sequence ID" value="KAF4385406.1"/>
    <property type="molecule type" value="Genomic_DNA"/>
</dbReference>
<accession>A0A7J6GR26</accession>
<dbReference type="SUPFAM" id="SSF56784">
    <property type="entry name" value="HAD-like"/>
    <property type="match status" value="1"/>
</dbReference>
<accession>A0A803NVM4</accession>
<keyword evidence="9" id="KW-1185">Reference proteome</keyword>
<dbReference type="NCBIfam" id="TIGR01484">
    <property type="entry name" value="HAD-SF-IIB"/>
    <property type="match status" value="1"/>
</dbReference>
<dbReference type="OMA" id="ATHANYY"/>
<comment type="function">
    <text evidence="6">Removes the phosphate from trehalose 6-phosphate to produce free trehalose. Trehalose accumulation in plant may improve abiotic stress tolerance.</text>
</comment>
<dbReference type="FunFam" id="3.40.50.1000:FF:000424">
    <property type="entry name" value="Trehalose 6-phosphate phosphatase"/>
    <property type="match status" value="1"/>
</dbReference>
<comment type="similarity">
    <text evidence="4 7">Belongs to the trehalose phosphatase family.</text>
</comment>
<dbReference type="InterPro" id="IPR036412">
    <property type="entry name" value="HAD-like_sf"/>
</dbReference>
<proteinExistence type="inferred from homology"/>
<dbReference type="InterPro" id="IPR023214">
    <property type="entry name" value="HAD_sf"/>
</dbReference>
<dbReference type="Pfam" id="PF02358">
    <property type="entry name" value="Trehalose_PPase"/>
    <property type="match status" value="1"/>
</dbReference>
<dbReference type="OrthoDB" id="411251at2759"/>
<protein>
    <recommendedName>
        <fullName evidence="7">Trehalose 6-phosphate phosphatase</fullName>
        <ecNumber evidence="7">3.1.3.12</ecNumber>
    </recommendedName>
</protein>
<dbReference type="Proteomes" id="UP000583929">
    <property type="component" value="Unassembled WGS sequence"/>
</dbReference>
<reference evidence="8 9" key="1">
    <citation type="journal article" date="2020" name="bioRxiv">
        <title>Sequence and annotation of 42 cannabis genomes reveals extensive copy number variation in cannabinoid synthesis and pathogen resistance genes.</title>
        <authorList>
            <person name="Mckernan K.J."/>
            <person name="Helbert Y."/>
            <person name="Kane L.T."/>
            <person name="Ebling H."/>
            <person name="Zhang L."/>
            <person name="Liu B."/>
            <person name="Eaton Z."/>
            <person name="Mclaughlin S."/>
            <person name="Kingan S."/>
            <person name="Baybayan P."/>
            <person name="Concepcion G."/>
            <person name="Jordan M."/>
            <person name="Riva A."/>
            <person name="Barbazuk W."/>
            <person name="Harkins T."/>
        </authorList>
    </citation>
    <scope>NUCLEOTIDE SEQUENCE [LARGE SCALE GENOMIC DNA]</scope>
    <source>
        <strain evidence="9">cv. Jamaican Lion 4</strain>
        <tissue evidence="8">Leaf</tissue>
    </source>
</reference>
<dbReference type="Gene3D" id="3.40.50.1000">
    <property type="entry name" value="HAD superfamily/HAD-like"/>
    <property type="match status" value="2"/>
</dbReference>